<dbReference type="GO" id="GO:0008270">
    <property type="term" value="F:zinc ion binding"/>
    <property type="evidence" value="ECO:0007669"/>
    <property type="project" value="UniProtKB-KW"/>
</dbReference>
<dbReference type="Pfam" id="PF25586">
    <property type="entry name" value="zf-CCCH_PAN3"/>
    <property type="match status" value="1"/>
</dbReference>
<proteinExistence type="predicted"/>
<name>A0A4Q1BSG1_TREME</name>
<keyword evidence="1" id="KW-0863">Zinc-finger</keyword>
<accession>A0A4Q1BSG1</accession>
<dbReference type="Proteomes" id="UP000289152">
    <property type="component" value="Unassembled WGS sequence"/>
</dbReference>
<keyword evidence="5" id="KW-1185">Reference proteome</keyword>
<dbReference type="InterPro" id="IPR000571">
    <property type="entry name" value="Znf_CCCH"/>
</dbReference>
<feature type="region of interest" description="Disordered" evidence="2">
    <location>
        <begin position="1"/>
        <end position="33"/>
    </location>
</feature>
<organism evidence="4 5">
    <name type="scientific">Tremella mesenterica</name>
    <name type="common">Jelly fungus</name>
    <dbReference type="NCBI Taxonomy" id="5217"/>
    <lineage>
        <taxon>Eukaryota</taxon>
        <taxon>Fungi</taxon>
        <taxon>Dikarya</taxon>
        <taxon>Basidiomycota</taxon>
        <taxon>Agaricomycotina</taxon>
        <taxon>Tremellomycetes</taxon>
        <taxon>Tremellales</taxon>
        <taxon>Tremellaceae</taxon>
        <taxon>Tremella</taxon>
    </lineage>
</organism>
<dbReference type="STRING" id="5217.A0A4Q1BSG1"/>
<dbReference type="AlphaFoldDB" id="A0A4Q1BSG1"/>
<sequence length="127" mass="13619">MTAPPPRPAAVQISDPSTLSVATNRSGRETEDKQKRLCRNVLVYGSCKYENQGCPFVHPSSNTSNTNDSLSIANTSKSFTPSSKQSKSSTRTSELSAEHLFAPVFVPKASKDVTSRFVALVIGKLGS</sequence>
<reference evidence="4 5" key="1">
    <citation type="submission" date="2016-06" db="EMBL/GenBank/DDBJ databases">
        <title>Evolution of pathogenesis and genome organization in the Tremellales.</title>
        <authorList>
            <person name="Cuomo C."/>
            <person name="Litvintseva A."/>
            <person name="Heitman J."/>
            <person name="Chen Y."/>
            <person name="Sun S."/>
            <person name="Springer D."/>
            <person name="Dromer F."/>
            <person name="Young S."/>
            <person name="Zeng Q."/>
            <person name="Chapman S."/>
            <person name="Gujja S."/>
            <person name="Saif S."/>
            <person name="Birren B."/>
        </authorList>
    </citation>
    <scope>NUCLEOTIDE SEQUENCE [LARGE SCALE GENOMIC DNA]</scope>
    <source>
        <strain evidence="4 5">ATCC 28783</strain>
    </source>
</reference>
<gene>
    <name evidence="4" type="ORF">M231_01736</name>
</gene>
<evidence type="ECO:0000256" key="2">
    <source>
        <dbReference type="SAM" id="MobiDB-lite"/>
    </source>
</evidence>
<dbReference type="EMBL" id="SDIL01000013">
    <property type="protein sequence ID" value="RXK40888.1"/>
    <property type="molecule type" value="Genomic_DNA"/>
</dbReference>
<keyword evidence="1" id="KW-0862">Zinc</keyword>
<dbReference type="Gene3D" id="6.10.250.3160">
    <property type="match status" value="1"/>
</dbReference>
<feature type="zinc finger region" description="C3H1-type" evidence="1">
    <location>
        <begin position="32"/>
        <end position="61"/>
    </location>
</feature>
<dbReference type="OrthoDB" id="204958at2759"/>
<feature type="domain" description="C3H1-type" evidence="3">
    <location>
        <begin position="32"/>
        <end position="61"/>
    </location>
</feature>
<evidence type="ECO:0000313" key="5">
    <source>
        <dbReference type="Proteomes" id="UP000289152"/>
    </source>
</evidence>
<feature type="compositionally biased region" description="Polar residues" evidence="2">
    <location>
        <begin position="14"/>
        <end position="25"/>
    </location>
</feature>
<evidence type="ECO:0000313" key="4">
    <source>
        <dbReference type="EMBL" id="RXK40888.1"/>
    </source>
</evidence>
<protein>
    <recommendedName>
        <fullName evidence="3">C3H1-type domain-containing protein</fullName>
    </recommendedName>
</protein>
<keyword evidence="1" id="KW-0479">Metal-binding</keyword>
<feature type="compositionally biased region" description="Low complexity" evidence="2">
    <location>
        <begin position="75"/>
        <end position="93"/>
    </location>
</feature>
<dbReference type="InParanoid" id="A0A4Q1BSG1"/>
<dbReference type="PROSITE" id="PS50103">
    <property type="entry name" value="ZF_C3H1"/>
    <property type="match status" value="1"/>
</dbReference>
<evidence type="ECO:0000259" key="3">
    <source>
        <dbReference type="PROSITE" id="PS50103"/>
    </source>
</evidence>
<feature type="region of interest" description="Disordered" evidence="2">
    <location>
        <begin position="56"/>
        <end position="95"/>
    </location>
</feature>
<comment type="caution">
    <text evidence="4">The sequence shown here is derived from an EMBL/GenBank/DDBJ whole genome shotgun (WGS) entry which is preliminary data.</text>
</comment>
<evidence type="ECO:0000256" key="1">
    <source>
        <dbReference type="PROSITE-ProRule" id="PRU00723"/>
    </source>
</evidence>